<gene>
    <name evidence="1" type="ORF">M6D89_15170</name>
</gene>
<reference evidence="1" key="2">
    <citation type="submission" date="2023-01" db="EMBL/GenBank/DDBJ databases">
        <title>Gilvimarinus xylanilyticus HB14 isolated from Caulerpa lentillifera aquaculture base in Hainan, China.</title>
        <authorList>
            <person name="Zhang Y.-J."/>
        </authorList>
    </citation>
    <scope>NUCLEOTIDE SEQUENCE</scope>
    <source>
        <strain evidence="1">HB14</strain>
    </source>
</reference>
<dbReference type="Proteomes" id="UP001139319">
    <property type="component" value="Unassembled WGS sequence"/>
</dbReference>
<accession>A0A9X2HY87</accession>
<dbReference type="PROSITE" id="PS51257">
    <property type="entry name" value="PROKAR_LIPOPROTEIN"/>
    <property type="match status" value="1"/>
</dbReference>
<dbReference type="Gene3D" id="2.60.120.260">
    <property type="entry name" value="Galactose-binding domain-like"/>
    <property type="match status" value="1"/>
</dbReference>
<protein>
    <submittedName>
        <fullName evidence="1">Uncharacterized protein</fullName>
    </submittedName>
</protein>
<organism evidence="1 2">
    <name type="scientific">Gilvimarinus xylanilyticus</name>
    <dbReference type="NCBI Taxonomy" id="2944139"/>
    <lineage>
        <taxon>Bacteria</taxon>
        <taxon>Pseudomonadati</taxon>
        <taxon>Pseudomonadota</taxon>
        <taxon>Gammaproteobacteria</taxon>
        <taxon>Cellvibrionales</taxon>
        <taxon>Cellvibrionaceae</taxon>
        <taxon>Gilvimarinus</taxon>
    </lineage>
</organism>
<dbReference type="RefSeq" id="WP_253968942.1">
    <property type="nucleotide sequence ID" value="NZ_JAMFTH010000006.1"/>
</dbReference>
<proteinExistence type="predicted"/>
<evidence type="ECO:0000313" key="1">
    <source>
        <dbReference type="EMBL" id="MCP8900648.1"/>
    </source>
</evidence>
<reference evidence="1" key="1">
    <citation type="submission" date="2022-05" db="EMBL/GenBank/DDBJ databases">
        <authorList>
            <person name="Sun H.-N."/>
        </authorList>
    </citation>
    <scope>NUCLEOTIDE SEQUENCE</scope>
    <source>
        <strain evidence="1">HB14</strain>
    </source>
</reference>
<dbReference type="EMBL" id="JAMFTH010000006">
    <property type="protein sequence ID" value="MCP8900648.1"/>
    <property type="molecule type" value="Genomic_DNA"/>
</dbReference>
<keyword evidence="2" id="KW-1185">Reference proteome</keyword>
<comment type="caution">
    <text evidence="1">The sequence shown here is derived from an EMBL/GenBank/DDBJ whole genome shotgun (WGS) entry which is preliminary data.</text>
</comment>
<evidence type="ECO:0000313" key="2">
    <source>
        <dbReference type="Proteomes" id="UP001139319"/>
    </source>
</evidence>
<dbReference type="AlphaFoldDB" id="A0A9X2HY87"/>
<sequence>MKTYWVFLLGLLVLSGCNDRDVSENGGGASSQPSNYIAPDPGFLRNGSFEVSEQGQLDYWRLLQHASNTSYEIRATDGVLAIKRTGPEPWGKVRQQFRKVDVEPLQGRTLEFSAEVKTHFTDEYGSAFEPPGLMVLAKGLKAGAPAMMGASTLVTKKAIVPGDLGEQGWHHFAVKFDLPALEDASYVELEVAFLMTLGGQMQIRGPALIALDEASP</sequence>
<name>A0A9X2HY87_9GAMM</name>